<dbReference type="EMBL" id="QGKV02002055">
    <property type="protein sequence ID" value="KAF3497847.1"/>
    <property type="molecule type" value="Genomic_DNA"/>
</dbReference>
<organism evidence="2 3">
    <name type="scientific">Brassica cretica</name>
    <name type="common">Mustard</name>
    <dbReference type="NCBI Taxonomy" id="69181"/>
    <lineage>
        <taxon>Eukaryota</taxon>
        <taxon>Viridiplantae</taxon>
        <taxon>Streptophyta</taxon>
        <taxon>Embryophyta</taxon>
        <taxon>Tracheophyta</taxon>
        <taxon>Spermatophyta</taxon>
        <taxon>Magnoliopsida</taxon>
        <taxon>eudicotyledons</taxon>
        <taxon>Gunneridae</taxon>
        <taxon>Pentapetalae</taxon>
        <taxon>rosids</taxon>
        <taxon>malvids</taxon>
        <taxon>Brassicales</taxon>
        <taxon>Brassicaceae</taxon>
        <taxon>Brassiceae</taxon>
        <taxon>Brassica</taxon>
    </lineage>
</organism>
<feature type="compositionally biased region" description="Basic and acidic residues" evidence="1">
    <location>
        <begin position="116"/>
        <end position="132"/>
    </location>
</feature>
<evidence type="ECO:0000256" key="1">
    <source>
        <dbReference type="SAM" id="MobiDB-lite"/>
    </source>
</evidence>
<feature type="region of interest" description="Disordered" evidence="1">
    <location>
        <begin position="66"/>
        <end position="91"/>
    </location>
</feature>
<gene>
    <name evidence="2" type="ORF">DY000_02057405</name>
</gene>
<accession>A0ABQ7AIW5</accession>
<feature type="region of interest" description="Disordered" evidence="1">
    <location>
        <begin position="1"/>
        <end position="21"/>
    </location>
</feature>
<comment type="caution">
    <text evidence="2">The sequence shown here is derived from an EMBL/GenBank/DDBJ whole genome shotgun (WGS) entry which is preliminary data.</text>
</comment>
<keyword evidence="3" id="KW-1185">Reference proteome</keyword>
<feature type="compositionally biased region" description="Basic and acidic residues" evidence="1">
    <location>
        <begin position="75"/>
        <end position="91"/>
    </location>
</feature>
<sequence length="132" mass="15531">MAENEEEEELQHMPLPNRRWNDVSDASYKANEIITIVNGSMLMTPKAFESHASLINLESVFSSPTLVKPNKKKRGGEEEMLRRREDKDRRLESKLTKSCDRVCLLFTDAGEAEQEEERRRRRDAEKERRQRP</sequence>
<protein>
    <submittedName>
        <fullName evidence="2">Uncharacterized protein</fullName>
    </submittedName>
</protein>
<proteinExistence type="predicted"/>
<dbReference type="Proteomes" id="UP000266723">
    <property type="component" value="Unassembled WGS sequence"/>
</dbReference>
<evidence type="ECO:0000313" key="2">
    <source>
        <dbReference type="EMBL" id="KAF3497847.1"/>
    </source>
</evidence>
<name>A0ABQ7AIW5_BRACR</name>
<feature type="region of interest" description="Disordered" evidence="1">
    <location>
        <begin position="111"/>
        <end position="132"/>
    </location>
</feature>
<evidence type="ECO:0000313" key="3">
    <source>
        <dbReference type="Proteomes" id="UP000266723"/>
    </source>
</evidence>
<reference evidence="2 3" key="1">
    <citation type="journal article" date="2020" name="BMC Genomics">
        <title>Intraspecific diversification of the crop wild relative Brassica cretica Lam. using demographic model selection.</title>
        <authorList>
            <person name="Kioukis A."/>
            <person name="Michalopoulou V.A."/>
            <person name="Briers L."/>
            <person name="Pirintsos S."/>
            <person name="Studholme D.J."/>
            <person name="Pavlidis P."/>
            <person name="Sarris P.F."/>
        </authorList>
    </citation>
    <scope>NUCLEOTIDE SEQUENCE [LARGE SCALE GENOMIC DNA]</scope>
    <source>
        <strain evidence="3">cv. PFS-1207/04</strain>
    </source>
</reference>